<dbReference type="EMBL" id="LT629774">
    <property type="protein sequence ID" value="SDS06032.1"/>
    <property type="molecule type" value="Genomic_DNA"/>
</dbReference>
<keyword evidence="3" id="KW-1185">Reference proteome</keyword>
<keyword evidence="1" id="KW-0472">Membrane</keyword>
<feature type="transmembrane region" description="Helical" evidence="1">
    <location>
        <begin position="5"/>
        <end position="25"/>
    </location>
</feature>
<dbReference type="STRING" id="1249933.SAMN04489797_0773"/>
<dbReference type="Proteomes" id="UP000198963">
    <property type="component" value="Chromosome I"/>
</dbReference>
<proteinExistence type="predicted"/>
<evidence type="ECO:0000313" key="2">
    <source>
        <dbReference type="EMBL" id="SDS06032.1"/>
    </source>
</evidence>
<feature type="transmembrane region" description="Helical" evidence="1">
    <location>
        <begin position="70"/>
        <end position="91"/>
    </location>
</feature>
<sequence>MYRFLAILTFYRPFVVWSFIVNAIIGFFNPLIAPALVTKLFLTVFAWYYVSETRNKRKLTFYKNLGISSLKLFFVLFILDSILTVIFLTLFKEFT</sequence>
<gene>
    <name evidence="2" type="ORF">SAMN04489797_0773</name>
</gene>
<protein>
    <submittedName>
        <fullName evidence="2">Uncharacterized protein</fullName>
    </submittedName>
</protein>
<evidence type="ECO:0000313" key="3">
    <source>
        <dbReference type="Proteomes" id="UP000198963"/>
    </source>
</evidence>
<organism evidence="2 3">
    <name type="scientific">Winogradskyella sediminis</name>
    <dbReference type="NCBI Taxonomy" id="1382466"/>
    <lineage>
        <taxon>Bacteria</taxon>
        <taxon>Pseudomonadati</taxon>
        <taxon>Bacteroidota</taxon>
        <taxon>Flavobacteriia</taxon>
        <taxon>Flavobacteriales</taxon>
        <taxon>Flavobacteriaceae</taxon>
        <taxon>Winogradskyella</taxon>
    </lineage>
</organism>
<dbReference type="AlphaFoldDB" id="A0A1H1P493"/>
<keyword evidence="1" id="KW-0812">Transmembrane</keyword>
<feature type="transmembrane region" description="Helical" evidence="1">
    <location>
        <begin position="31"/>
        <end position="50"/>
    </location>
</feature>
<keyword evidence="1" id="KW-1133">Transmembrane helix</keyword>
<reference evidence="2 3" key="1">
    <citation type="submission" date="2016-10" db="EMBL/GenBank/DDBJ databases">
        <authorList>
            <person name="Varghese N."/>
            <person name="Submissions S."/>
        </authorList>
    </citation>
    <scope>NUCLEOTIDE SEQUENCE [LARGE SCALE GENOMIC DNA]</scope>
    <source>
        <strain evidence="2 3">RHA_55</strain>
    </source>
</reference>
<evidence type="ECO:0000256" key="1">
    <source>
        <dbReference type="SAM" id="Phobius"/>
    </source>
</evidence>
<name>A0A1H1P493_9FLAO</name>
<accession>A0A1H1P493</accession>